<dbReference type="EMBL" id="QBKP01000014">
    <property type="protein sequence ID" value="PTX47026.1"/>
    <property type="molecule type" value="Genomic_DNA"/>
</dbReference>
<dbReference type="Proteomes" id="UP000244224">
    <property type="component" value="Unassembled WGS sequence"/>
</dbReference>
<organism evidence="2 3">
    <name type="scientific">Gemmobacter caeni</name>
    <dbReference type="NCBI Taxonomy" id="589035"/>
    <lineage>
        <taxon>Bacteria</taxon>
        <taxon>Pseudomonadati</taxon>
        <taxon>Pseudomonadota</taxon>
        <taxon>Alphaproteobacteria</taxon>
        <taxon>Rhodobacterales</taxon>
        <taxon>Paracoccaceae</taxon>
        <taxon>Gemmobacter</taxon>
    </lineage>
</organism>
<protein>
    <submittedName>
        <fullName evidence="2">RNA ligase</fullName>
    </submittedName>
</protein>
<dbReference type="SUPFAM" id="SSF56091">
    <property type="entry name" value="DNA ligase/mRNA capping enzyme, catalytic domain"/>
    <property type="match status" value="1"/>
</dbReference>
<evidence type="ECO:0000259" key="1">
    <source>
        <dbReference type="Pfam" id="PF09414"/>
    </source>
</evidence>
<reference evidence="2 3" key="1">
    <citation type="submission" date="2018-04" db="EMBL/GenBank/DDBJ databases">
        <title>Genomic Encyclopedia of Archaeal and Bacterial Type Strains, Phase II (KMG-II): from individual species to whole genera.</title>
        <authorList>
            <person name="Goeker M."/>
        </authorList>
    </citation>
    <scope>NUCLEOTIDE SEQUENCE [LARGE SCALE GENOMIC DNA]</scope>
    <source>
        <strain evidence="2 3">DSM 21823</strain>
    </source>
</reference>
<comment type="caution">
    <text evidence="2">The sequence shown here is derived from an EMBL/GenBank/DDBJ whole genome shotgun (WGS) entry which is preliminary data.</text>
</comment>
<evidence type="ECO:0000313" key="3">
    <source>
        <dbReference type="Proteomes" id="UP000244224"/>
    </source>
</evidence>
<sequence>MEHIRYPSTHRFADVVTQMIKGSVQSIRVRPKIKLHGANVGIIQNGDQVYLQSRNHVLVEFDMFSVLSELRLPDRRFDRSYAIYGEWAGPGCAEEADAVSDIPKRTFFPFALAIALTEDKKFDHNSVGHSKRSFTTDPDAISAFLSEIYTQIPENICVLPWAGPEVEIRAYDHEHNRELHEDILAQVDAIGVEDPYVKDHFGVCGRGEGLVFTQVPGDYLDGRMPMFFKVKAAHHDPVRRTHVKHETVLSKDVAEFVHAFVTENRVRQMAAENTGGVINVSQLGKLIPSVIRDVLNEGANEIEAGNLDTKQVGKIAPSVIRSIVIDIQSREAA</sequence>
<gene>
    <name evidence="2" type="ORF">C8N34_11446</name>
</gene>
<feature type="domain" description="RNA ligase" evidence="1">
    <location>
        <begin position="34"/>
        <end position="146"/>
    </location>
</feature>
<keyword evidence="3" id="KW-1185">Reference proteome</keyword>
<keyword evidence="2" id="KW-0436">Ligase</keyword>
<dbReference type="RefSeq" id="WP_108130037.1">
    <property type="nucleotide sequence ID" value="NZ_QBKP01000014.1"/>
</dbReference>
<dbReference type="AlphaFoldDB" id="A0A2T6ATI4"/>
<name>A0A2T6ATI4_9RHOB</name>
<dbReference type="Pfam" id="PF09414">
    <property type="entry name" value="RNA_ligase"/>
    <property type="match status" value="1"/>
</dbReference>
<accession>A0A2T6ATI4</accession>
<proteinExistence type="predicted"/>
<dbReference type="InterPro" id="IPR021122">
    <property type="entry name" value="RNA_ligase_dom_REL/Rnl2"/>
</dbReference>
<evidence type="ECO:0000313" key="2">
    <source>
        <dbReference type="EMBL" id="PTX47026.1"/>
    </source>
</evidence>
<dbReference type="GO" id="GO:0016874">
    <property type="term" value="F:ligase activity"/>
    <property type="evidence" value="ECO:0007669"/>
    <property type="project" value="UniProtKB-KW"/>
</dbReference>